<dbReference type="AlphaFoldDB" id="A0A9P8AGI5"/>
<dbReference type="OrthoDB" id="5559898at2759"/>
<dbReference type="GeneID" id="66116279"/>
<evidence type="ECO:0000313" key="3">
    <source>
        <dbReference type="Proteomes" id="UP000790833"/>
    </source>
</evidence>
<feature type="compositionally biased region" description="Low complexity" evidence="1">
    <location>
        <begin position="1147"/>
        <end position="1157"/>
    </location>
</feature>
<keyword evidence="3" id="KW-1185">Reference proteome</keyword>
<evidence type="ECO:0000256" key="1">
    <source>
        <dbReference type="SAM" id="MobiDB-lite"/>
    </source>
</evidence>
<gene>
    <name evidence="2" type="ORF">KQ657_002905</name>
</gene>
<feature type="region of interest" description="Disordered" evidence="1">
    <location>
        <begin position="1133"/>
        <end position="1165"/>
    </location>
</feature>
<dbReference type="EMBL" id="JAHMUF010000025">
    <property type="protein sequence ID" value="KAG7191636.1"/>
    <property type="molecule type" value="Genomic_DNA"/>
</dbReference>
<dbReference type="RefSeq" id="XP_043047188.1">
    <property type="nucleotide sequence ID" value="XM_043193652.1"/>
</dbReference>
<accession>A0A9P8AGI5</accession>
<sequence>MSQEKISMLGDAQLRYVLIGNNDMKYTLLSDREFMEAFGRRFAANCAHQDWAALHDQAIVLRLLSTFHDMNEEALDVFEGIVQLIVVQLDMSINGEDNSAKTTTTPLVEETIQYFLESLIHLSNRRFFKYDGEKLWMFVIQMLYQRRSLTLLNLLIRITPILLKCFKLAHHKRLLFILFALLHSGCSEIVDLVLSHYGVSHFDETEVLEDLRLPNFDIPPHFFKENTGFSLLIPLLTSFLQIYNYMADNNLEFVPDDDFESGFGTVYITCLLFLKSSSTSSSFAPSDSKLVAVLSLNFICMYIEQVYKLRSSSIAAAVVEGPAVDEEALHSMVSRNFLKILYKIDECFDYNPDILYIHSPVKLLAHVCDLFPSVGNNYIRNTTLDSKVRLTMKDQLLKNGWLFEFWHNSKDFTSVLDFAALDLMGSPNRNSISNSAAALGSVSCSSVASSTSLISDLFHLLSIYTSSEEDHRQRIIKDVSELPLILFQVMETYRYLLLQLQVNFRELKLNCLTSEQRIWLSKNVGIVMYLLDLPVFTNCLYFMRSLSRSVTALRTLFVECNGYASVLCGDRLPKDDITSSKDLKKLTANKGRLIYNILQIVNGIECGTKFIRGLTGQTSQVQLTNKLVLLALISNLILDFLSFRLEIVNNSNFVLNLLKIYKSAESGASNELEVEAALVIQYHVSWVLKNLLYNENSESKRRVVQVFPLLVIFKNCAFNDINSKHFEIELNKKLVSFEILQNLTSGSPEFIRDITLSFAEFATTETVLREDGKPIKLWDEFVIWNISNYKLFTKSKSDDSNKMLLKILENNKYAEMVCSIFYIENHKYVGLRLSSSKDVSKYESTLPGGDTSQINNNEDDPMDGYVENMFPLLSFLSIWLFFLQFDIPTDYPQFTKVVNNLTDINLAITWNLVNLTKKPNDSLDRRLGVGAFRNVKPEPEGNSHSLEELDKDEELDDVTDYDTYFELYDTVDTGNLNGSGPHNLIGSASLPLGMDSWVNAISIDHTEDIDLLKAEGRAAYLKGVGFTAALQGILLSKSVIQQSRQAAPKTQTHKGLDVFAAAVTAASASPSAGTGIGIGGARVRTSTNGELKPLTPRSGFRRFEAVHSDDLVDKVRLANRQIFELLMNNKSVGNNVRPEQKQREDNNNNINNDNSRNAADRHNGPRATLIPIAAVSPLRDIMYGIQRGGEGFGYGLDEEYMTDEAVVMSEDEQTHDEMR</sequence>
<name>A0A9P8AGI5_9ASCO</name>
<organism evidence="2 3">
    <name type="scientific">Scheffersomyces spartinae</name>
    <dbReference type="NCBI Taxonomy" id="45513"/>
    <lineage>
        <taxon>Eukaryota</taxon>
        <taxon>Fungi</taxon>
        <taxon>Dikarya</taxon>
        <taxon>Ascomycota</taxon>
        <taxon>Saccharomycotina</taxon>
        <taxon>Pichiomycetes</taxon>
        <taxon>Debaryomycetaceae</taxon>
        <taxon>Scheffersomyces</taxon>
    </lineage>
</organism>
<proteinExistence type="predicted"/>
<comment type="caution">
    <text evidence="2">The sequence shown here is derived from an EMBL/GenBank/DDBJ whole genome shotgun (WGS) entry which is preliminary data.</text>
</comment>
<reference evidence="2" key="1">
    <citation type="submission" date="2021-03" db="EMBL/GenBank/DDBJ databases">
        <authorList>
            <person name="Palmer J.M."/>
        </authorList>
    </citation>
    <scope>NUCLEOTIDE SEQUENCE</scope>
    <source>
        <strain evidence="2">ARV_011</strain>
    </source>
</reference>
<evidence type="ECO:0000313" key="2">
    <source>
        <dbReference type="EMBL" id="KAG7191636.1"/>
    </source>
</evidence>
<dbReference type="Proteomes" id="UP000790833">
    <property type="component" value="Unassembled WGS sequence"/>
</dbReference>
<protein>
    <submittedName>
        <fullName evidence="2">Uncharacterized protein</fullName>
    </submittedName>
</protein>